<comment type="caution">
    <text evidence="2">The sequence shown here is derived from an EMBL/GenBank/DDBJ whole genome shotgun (WGS) entry which is preliminary data.</text>
</comment>
<accession>A0AAV9GWE3</accession>
<reference evidence="2" key="2">
    <citation type="submission" date="2023-05" db="EMBL/GenBank/DDBJ databases">
        <authorList>
            <consortium name="Lawrence Berkeley National Laboratory"/>
            <person name="Steindorff A."/>
            <person name="Hensen N."/>
            <person name="Bonometti L."/>
            <person name="Westerberg I."/>
            <person name="Brannstrom I.O."/>
            <person name="Guillou S."/>
            <person name="Cros-Aarteil S."/>
            <person name="Calhoun S."/>
            <person name="Haridas S."/>
            <person name="Kuo A."/>
            <person name="Mondo S."/>
            <person name="Pangilinan J."/>
            <person name="Riley R."/>
            <person name="Labutti K."/>
            <person name="Andreopoulos B."/>
            <person name="Lipzen A."/>
            <person name="Chen C."/>
            <person name="Yanf M."/>
            <person name="Daum C."/>
            <person name="Ng V."/>
            <person name="Clum A."/>
            <person name="Ohm R."/>
            <person name="Martin F."/>
            <person name="Silar P."/>
            <person name="Natvig D."/>
            <person name="Lalanne C."/>
            <person name="Gautier V."/>
            <person name="Ament-Velasquez S.L."/>
            <person name="Kruys A."/>
            <person name="Hutchinson M.I."/>
            <person name="Powell A.J."/>
            <person name="Barry K."/>
            <person name="Miller A.N."/>
            <person name="Grigoriev I.V."/>
            <person name="Debuchy R."/>
            <person name="Gladieux P."/>
            <person name="Thoren M.H."/>
            <person name="Johannesson H."/>
        </authorList>
    </citation>
    <scope>NUCLEOTIDE SEQUENCE</scope>
    <source>
        <strain evidence="2">PSN243</strain>
    </source>
</reference>
<proteinExistence type="predicted"/>
<sequence length="199" mass="21476">MPLWPPTSGRSRGPVKTTNTKRPWLGSAHSSTRCCLTDAQEITEAVAGNDACDGEPSVLISSRPQPQSCAHVHHVSLFRQFAADHINFEALGPVESEGECGVRVTRSETRSRLVVCWLATLPFRLFQSRTTCVVLIKAMRLGCAETQLFVCAPAQEFVIAAVVQLEMAATAAAVVESGAIAGVASPVSCRLVVVWMERR</sequence>
<gene>
    <name evidence="2" type="ORF">QBC34DRAFT_60320</name>
</gene>
<evidence type="ECO:0000313" key="2">
    <source>
        <dbReference type="EMBL" id="KAK4450876.1"/>
    </source>
</evidence>
<organism evidence="2 3">
    <name type="scientific">Podospora aff. communis PSN243</name>
    <dbReference type="NCBI Taxonomy" id="3040156"/>
    <lineage>
        <taxon>Eukaryota</taxon>
        <taxon>Fungi</taxon>
        <taxon>Dikarya</taxon>
        <taxon>Ascomycota</taxon>
        <taxon>Pezizomycotina</taxon>
        <taxon>Sordariomycetes</taxon>
        <taxon>Sordariomycetidae</taxon>
        <taxon>Sordariales</taxon>
        <taxon>Podosporaceae</taxon>
        <taxon>Podospora</taxon>
    </lineage>
</organism>
<name>A0AAV9GWE3_9PEZI</name>
<reference evidence="2" key="1">
    <citation type="journal article" date="2023" name="Mol. Phylogenet. Evol.">
        <title>Genome-scale phylogeny and comparative genomics of the fungal order Sordariales.</title>
        <authorList>
            <person name="Hensen N."/>
            <person name="Bonometti L."/>
            <person name="Westerberg I."/>
            <person name="Brannstrom I.O."/>
            <person name="Guillou S."/>
            <person name="Cros-Aarteil S."/>
            <person name="Calhoun S."/>
            <person name="Haridas S."/>
            <person name="Kuo A."/>
            <person name="Mondo S."/>
            <person name="Pangilinan J."/>
            <person name="Riley R."/>
            <person name="LaButti K."/>
            <person name="Andreopoulos B."/>
            <person name="Lipzen A."/>
            <person name="Chen C."/>
            <person name="Yan M."/>
            <person name="Daum C."/>
            <person name="Ng V."/>
            <person name="Clum A."/>
            <person name="Steindorff A."/>
            <person name="Ohm R.A."/>
            <person name="Martin F."/>
            <person name="Silar P."/>
            <person name="Natvig D.O."/>
            <person name="Lalanne C."/>
            <person name="Gautier V."/>
            <person name="Ament-Velasquez S.L."/>
            <person name="Kruys A."/>
            <person name="Hutchinson M.I."/>
            <person name="Powell A.J."/>
            <person name="Barry K."/>
            <person name="Miller A.N."/>
            <person name="Grigoriev I.V."/>
            <person name="Debuchy R."/>
            <person name="Gladieux P."/>
            <person name="Hiltunen Thoren M."/>
            <person name="Johannesson H."/>
        </authorList>
    </citation>
    <scope>NUCLEOTIDE SEQUENCE</scope>
    <source>
        <strain evidence="2">PSN243</strain>
    </source>
</reference>
<dbReference type="AlphaFoldDB" id="A0AAV9GWE3"/>
<keyword evidence="3" id="KW-1185">Reference proteome</keyword>
<dbReference type="Proteomes" id="UP001321760">
    <property type="component" value="Unassembled WGS sequence"/>
</dbReference>
<evidence type="ECO:0000313" key="3">
    <source>
        <dbReference type="Proteomes" id="UP001321760"/>
    </source>
</evidence>
<protein>
    <submittedName>
        <fullName evidence="2">Uncharacterized protein</fullName>
    </submittedName>
</protein>
<dbReference type="EMBL" id="MU865930">
    <property type="protein sequence ID" value="KAK4450876.1"/>
    <property type="molecule type" value="Genomic_DNA"/>
</dbReference>
<feature type="region of interest" description="Disordered" evidence="1">
    <location>
        <begin position="1"/>
        <end position="28"/>
    </location>
</feature>
<evidence type="ECO:0000256" key="1">
    <source>
        <dbReference type="SAM" id="MobiDB-lite"/>
    </source>
</evidence>